<dbReference type="PANTHER" id="PTHR37302:SF3">
    <property type="entry name" value="DAMAGE-INDUCIBLE PROTEIN DINB"/>
    <property type="match status" value="1"/>
</dbReference>
<feature type="binding site" evidence="3">
    <location>
        <position position="44"/>
    </location>
    <ligand>
        <name>a divalent metal cation</name>
        <dbReference type="ChEBI" id="CHEBI:60240"/>
    </ligand>
</feature>
<feature type="binding site" evidence="3">
    <location>
        <position position="123"/>
    </location>
    <ligand>
        <name>a divalent metal cation</name>
        <dbReference type="ChEBI" id="CHEBI:60240"/>
    </ligand>
</feature>
<dbReference type="InterPro" id="IPR007837">
    <property type="entry name" value="DinB"/>
</dbReference>
<dbReference type="RefSeq" id="WP_213516947.1">
    <property type="nucleotide sequence ID" value="NZ_BOSE01000006.1"/>
</dbReference>
<keyword evidence="5" id="KW-1185">Reference proteome</keyword>
<keyword evidence="2 3" id="KW-0479">Metal-binding</keyword>
<dbReference type="AlphaFoldDB" id="A0A919YSG5"/>
<accession>A0A919YSG5</accession>
<evidence type="ECO:0000256" key="2">
    <source>
        <dbReference type="ARBA" id="ARBA00022723"/>
    </source>
</evidence>
<evidence type="ECO:0000313" key="4">
    <source>
        <dbReference type="EMBL" id="GIP17519.1"/>
    </source>
</evidence>
<dbReference type="Gene3D" id="1.20.120.450">
    <property type="entry name" value="dinb family like domain"/>
    <property type="match status" value="1"/>
</dbReference>
<proteinExistence type="inferred from homology"/>
<dbReference type="InterPro" id="IPR034660">
    <property type="entry name" value="DinB/YfiT-like"/>
</dbReference>
<dbReference type="Pfam" id="PF05163">
    <property type="entry name" value="DinB"/>
    <property type="match status" value="1"/>
</dbReference>
<comment type="caution">
    <text evidence="4">The sequence shown here is derived from an EMBL/GenBank/DDBJ whole genome shotgun (WGS) entry which is preliminary data.</text>
</comment>
<feature type="binding site" evidence="3">
    <location>
        <position position="127"/>
    </location>
    <ligand>
        <name>a divalent metal cation</name>
        <dbReference type="ChEBI" id="CHEBI:60240"/>
    </ligand>
</feature>
<sequence length="153" mass="18235">MKSLFQYNWKIRDEWFQCLELVPITELLKERNTGVGSIFKTLFHIIDVEYSWIRALQNKTDLIFDINEYKDINSLNVLSDELRIEVKEYIDNWSSNLEFEVVTPSWIDRTYYKGEILRHIIVHEIHHTGQLSIWSKEIGMPVVSSNFIGRDLI</sequence>
<dbReference type="SUPFAM" id="SSF109854">
    <property type="entry name" value="DinB/YfiT-like putative metalloenzymes"/>
    <property type="match status" value="1"/>
</dbReference>
<organism evidence="4 5">
    <name type="scientific">Paenibacillus montaniterrae</name>
    <dbReference type="NCBI Taxonomy" id="429341"/>
    <lineage>
        <taxon>Bacteria</taxon>
        <taxon>Bacillati</taxon>
        <taxon>Bacillota</taxon>
        <taxon>Bacilli</taxon>
        <taxon>Bacillales</taxon>
        <taxon>Paenibacillaceae</taxon>
        <taxon>Paenibacillus</taxon>
    </lineage>
</organism>
<evidence type="ECO:0000313" key="5">
    <source>
        <dbReference type="Proteomes" id="UP000683139"/>
    </source>
</evidence>
<comment type="similarity">
    <text evidence="1">Belongs to the DinB family.</text>
</comment>
<dbReference type="EMBL" id="BOSE01000006">
    <property type="protein sequence ID" value="GIP17519.1"/>
    <property type="molecule type" value="Genomic_DNA"/>
</dbReference>
<dbReference type="Proteomes" id="UP000683139">
    <property type="component" value="Unassembled WGS sequence"/>
</dbReference>
<evidence type="ECO:0000256" key="3">
    <source>
        <dbReference type="PIRSR" id="PIRSR607837-1"/>
    </source>
</evidence>
<evidence type="ECO:0000256" key="1">
    <source>
        <dbReference type="ARBA" id="ARBA00008635"/>
    </source>
</evidence>
<protein>
    <submittedName>
        <fullName evidence="4">DNA damage-inducible protein DinB</fullName>
    </submittedName>
</protein>
<name>A0A919YSG5_9BACL</name>
<reference evidence="4" key="1">
    <citation type="submission" date="2021-03" db="EMBL/GenBank/DDBJ databases">
        <title>Antimicrobial resistance genes in bacteria isolated from Japanese honey, and their potential for conferring macrolide and lincosamide resistance in the American foulbrood pathogen Paenibacillus larvae.</title>
        <authorList>
            <person name="Okamoto M."/>
            <person name="Kumagai M."/>
            <person name="Kanamori H."/>
            <person name="Takamatsu D."/>
        </authorList>
    </citation>
    <scope>NUCLEOTIDE SEQUENCE</scope>
    <source>
        <strain evidence="4">J40TS1</strain>
    </source>
</reference>
<dbReference type="GO" id="GO:0046872">
    <property type="term" value="F:metal ion binding"/>
    <property type="evidence" value="ECO:0007669"/>
    <property type="project" value="UniProtKB-KW"/>
</dbReference>
<dbReference type="PANTHER" id="PTHR37302">
    <property type="entry name" value="SLR1116 PROTEIN"/>
    <property type="match status" value="1"/>
</dbReference>
<gene>
    <name evidence="4" type="ORF">J40TS1_31610</name>
</gene>